<reference evidence="2" key="2">
    <citation type="submission" date="2018-10" db="UniProtKB">
        <authorList>
            <consortium name="EnsemblPlants"/>
        </authorList>
    </citation>
    <scope>IDENTIFICATION</scope>
</reference>
<evidence type="ECO:0000256" key="1">
    <source>
        <dbReference type="SAM" id="SignalP"/>
    </source>
</evidence>
<dbReference type="PaxDb" id="4565-Traes_2BS_AE7CF1B99.1"/>
<dbReference type="Gramene" id="TraesCS2B02G238100.1">
    <property type="protein sequence ID" value="TraesCS2B02G238100.1"/>
    <property type="gene ID" value="TraesCS2B02G238100"/>
</dbReference>
<dbReference type="Gramene" id="TraesCS2B03G0576000.1">
    <property type="protein sequence ID" value="TraesCS2B03G0576000.1.CDS"/>
    <property type="gene ID" value="TraesCS2B03G0576000"/>
</dbReference>
<dbReference type="EnsemblPlants" id="TraesCS2B02G238100.1">
    <property type="protein sequence ID" value="TraesCS2B02G238100.1"/>
    <property type="gene ID" value="TraesCS2B02G238100"/>
</dbReference>
<dbReference type="Gramene" id="TraesNOR2B03G00923840.1">
    <property type="protein sequence ID" value="TraesNOR2B03G00923840.1"/>
    <property type="gene ID" value="TraesNOR2B03G00923840"/>
</dbReference>
<dbReference type="Proteomes" id="UP000019116">
    <property type="component" value="Chromosome 2B"/>
</dbReference>
<dbReference type="Gramene" id="TraesPARA_EIv1.0_0564200.1">
    <property type="protein sequence ID" value="TraesPARA_EIv1.0_0564200.1.CDS"/>
    <property type="gene ID" value="TraesPARA_EIv1.0_0564200"/>
</dbReference>
<accession>A0A3B6C413</accession>
<dbReference type="Gramene" id="TraesROB_scaffold_047754_01G000100.1">
    <property type="protein sequence ID" value="TraesROB_scaffold_047754_01G000100.1"/>
    <property type="gene ID" value="TraesROB_scaffold_047754_01G000100"/>
</dbReference>
<dbReference type="Gramene" id="TraesJUL2B03G00916430.1">
    <property type="protein sequence ID" value="TraesJUL2B03G00916430.1"/>
    <property type="gene ID" value="TraesJUL2B03G00916430"/>
</dbReference>
<dbReference type="Gramene" id="TraesMAC2B03G00909600.1">
    <property type="protein sequence ID" value="TraesMAC2B03G00909600.1"/>
    <property type="gene ID" value="TraesMAC2B03G00909600"/>
</dbReference>
<evidence type="ECO:0000313" key="2">
    <source>
        <dbReference type="EnsemblPlants" id="TraesCS2B02G238100.1"/>
    </source>
</evidence>
<dbReference type="Gramene" id="TraesWEE_scaffold_044380_01G000100.1">
    <property type="protein sequence ID" value="TraesWEE_scaffold_044380_01G000100.1"/>
    <property type="gene ID" value="TraesWEE_scaffold_044380_01G000100"/>
</dbReference>
<dbReference type="OMA" id="KCGCSGC"/>
<feature type="signal peptide" evidence="1">
    <location>
        <begin position="1"/>
        <end position="28"/>
    </location>
</feature>
<proteinExistence type="predicted"/>
<reference evidence="2" key="1">
    <citation type="submission" date="2018-08" db="EMBL/GenBank/DDBJ databases">
        <authorList>
            <person name="Rossello M."/>
        </authorList>
    </citation>
    <scope>NUCLEOTIDE SEQUENCE [LARGE SCALE GENOMIC DNA]</scope>
    <source>
        <strain evidence="2">cv. Chinese Spring</strain>
    </source>
</reference>
<dbReference type="AlphaFoldDB" id="A0A3B6C413"/>
<dbReference type="Gramene" id="TraesRN2B0100584400.1">
    <property type="protein sequence ID" value="TraesRN2B0100584400.1"/>
    <property type="gene ID" value="TraesRN2B0100584400"/>
</dbReference>
<dbReference type="Gramene" id="TraesCLE_scaffold_046839_01G000100.1">
    <property type="protein sequence ID" value="TraesCLE_scaffold_046839_01G000100.1"/>
    <property type="gene ID" value="TraesCLE_scaffold_046839_01G000100"/>
</dbReference>
<dbReference type="GeneID" id="123041149"/>
<dbReference type="Gramene" id="TraesCAD_scaffold_036483_01G000200.1">
    <property type="protein sequence ID" value="TraesCAD_scaffold_036483_01G000200.1"/>
    <property type="gene ID" value="TraesCAD_scaffold_036483_01G000200"/>
</dbReference>
<dbReference type="KEGG" id="taes:123041149"/>
<dbReference type="RefSeq" id="XP_044319780.1">
    <property type="nucleotide sequence ID" value="XM_044463845.1"/>
</dbReference>
<dbReference type="Gramene" id="TraesSTA2B03G00909540.1">
    <property type="protein sequence ID" value="TraesSTA2B03G00909540.1"/>
    <property type="gene ID" value="TraesSTA2B03G00909540"/>
</dbReference>
<keyword evidence="3" id="KW-1185">Reference proteome</keyword>
<sequence>MAYSLKMTCIAIALAATALLFTIPRAQAWDADMVPVGAPDHALTAIPGGGAGTLAAGAPVCLQCRCCSRSNPGSCQITSCCSTFNCDPTGKCSVVQQKCGCNGC</sequence>
<evidence type="ECO:0000313" key="3">
    <source>
        <dbReference type="Proteomes" id="UP000019116"/>
    </source>
</evidence>
<gene>
    <name evidence="2" type="primary">LOC123041149</name>
</gene>
<dbReference type="Gramene" id="TraesLDM2B03G00912440.1">
    <property type="protein sequence ID" value="TraesLDM2B03G00912440.1"/>
    <property type="gene ID" value="TraesLDM2B03G00912440"/>
</dbReference>
<evidence type="ECO:0008006" key="4">
    <source>
        <dbReference type="Google" id="ProtNLM"/>
    </source>
</evidence>
<protein>
    <recommendedName>
        <fullName evidence="4">Bowman-Birk serine protease inhibitors family domain-containing protein</fullName>
    </recommendedName>
</protein>
<feature type="chain" id="PRO_5017198346" description="Bowman-Birk serine protease inhibitors family domain-containing protein" evidence="1">
    <location>
        <begin position="29"/>
        <end position="104"/>
    </location>
</feature>
<keyword evidence="1" id="KW-0732">Signal</keyword>
<name>A0A3B6C413_WHEAT</name>
<dbReference type="Gramene" id="TraesSYM2B03G00923220.1">
    <property type="protein sequence ID" value="TraesSYM2B03G00923220.1"/>
    <property type="gene ID" value="TraesSYM2B03G00923220"/>
</dbReference>
<organism evidence="2">
    <name type="scientific">Triticum aestivum</name>
    <name type="common">Wheat</name>
    <dbReference type="NCBI Taxonomy" id="4565"/>
    <lineage>
        <taxon>Eukaryota</taxon>
        <taxon>Viridiplantae</taxon>
        <taxon>Streptophyta</taxon>
        <taxon>Embryophyta</taxon>
        <taxon>Tracheophyta</taxon>
        <taxon>Spermatophyta</taxon>
        <taxon>Magnoliopsida</taxon>
        <taxon>Liliopsida</taxon>
        <taxon>Poales</taxon>
        <taxon>Poaceae</taxon>
        <taxon>BOP clade</taxon>
        <taxon>Pooideae</taxon>
        <taxon>Triticodae</taxon>
        <taxon>Triticeae</taxon>
        <taxon>Triticinae</taxon>
        <taxon>Triticum</taxon>
    </lineage>
</organism>
<dbReference type="Gramene" id="TraesJAG2B03G00910080.1">
    <property type="protein sequence ID" value="TraesJAG2B03G00910080.1"/>
    <property type="gene ID" value="TraesJAG2B03G00910080"/>
</dbReference>
<dbReference type="Gramene" id="TraesARI2B03G00923160.1">
    <property type="protein sequence ID" value="TraesARI2B03G00923160.1"/>
    <property type="gene ID" value="TraesARI2B03G00923160"/>
</dbReference>